<sequence>MDFHAASYDLAVGDEFDDLPPFHQGKIVSELMARLFDQLEMTALLANADREILALQDLLVEFAS</sequence>
<reference evidence="1 3" key="1">
    <citation type="submission" date="2020-12" db="EMBL/GenBank/DDBJ databases">
        <title>FDA dAtabase for Regulatory Grade micrObial Sequences (FDA-ARGOS): Supporting development and validation of Infectious Disease Dx tests.</title>
        <authorList>
            <person name="Minogue T."/>
            <person name="Wolcott M."/>
            <person name="Wasieloski L."/>
            <person name="Aguilar W."/>
            <person name="Moore D."/>
            <person name="Jaissle J."/>
            <person name="Tallon L."/>
            <person name="Sadzewicz L."/>
            <person name="Zhao X."/>
            <person name="Boylan J."/>
            <person name="Ott S."/>
            <person name="Bowen H."/>
            <person name="Vavikolanu K."/>
            <person name="Mehta A."/>
            <person name="Aluvathingal J."/>
            <person name="Nadendla S."/>
            <person name="Yan Y."/>
            <person name="Sichtig H."/>
        </authorList>
    </citation>
    <scope>NUCLEOTIDE SEQUENCE [LARGE SCALE GENOMIC DNA]</scope>
    <source>
        <strain evidence="1 3">FDAARGOS_949</strain>
        <plasmid evidence="1 3">unnamed1</plasmid>
    </source>
</reference>
<dbReference type="GeneID" id="45693185"/>
<keyword evidence="1" id="KW-0614">Plasmid</keyword>
<dbReference type="EMBL" id="CP065602">
    <property type="protein sequence ID" value="QPQ94730.1"/>
    <property type="molecule type" value="Genomic_DNA"/>
</dbReference>
<dbReference type="Proteomes" id="UP000594892">
    <property type="component" value="Plasmid unnamed1"/>
</dbReference>
<accession>A0AAP9Y613</accession>
<protein>
    <submittedName>
        <fullName evidence="1">Uncharacterized protein</fullName>
    </submittedName>
</protein>
<keyword evidence="4" id="KW-1185">Reference proteome</keyword>
<reference evidence="2" key="2">
    <citation type="submission" date="2022-06" db="EMBL/GenBank/DDBJ databases">
        <title>Draft genome sequence of Burkholderia glumae strain GR20004 isolated from rice panicle showing bacterial panicle blight.</title>
        <authorList>
            <person name="Choi S.Y."/>
            <person name="Lee Y.H."/>
        </authorList>
    </citation>
    <scope>NUCLEOTIDE SEQUENCE</scope>
    <source>
        <strain evidence="2">GR20004</strain>
        <plasmid evidence="2">unnamed1</plasmid>
    </source>
</reference>
<dbReference type="RefSeq" id="WP_124837685.1">
    <property type="nucleotide sequence ID" value="NZ_CP021076.1"/>
</dbReference>
<evidence type="ECO:0000313" key="3">
    <source>
        <dbReference type="Proteomes" id="UP000594892"/>
    </source>
</evidence>
<proteinExistence type="predicted"/>
<evidence type="ECO:0000313" key="1">
    <source>
        <dbReference type="EMBL" id="QPQ94730.1"/>
    </source>
</evidence>
<organism evidence="1 3">
    <name type="scientific">Burkholderia glumae</name>
    <name type="common">Pseudomonas glumae</name>
    <dbReference type="NCBI Taxonomy" id="337"/>
    <lineage>
        <taxon>Bacteria</taxon>
        <taxon>Pseudomonadati</taxon>
        <taxon>Pseudomonadota</taxon>
        <taxon>Betaproteobacteria</taxon>
        <taxon>Burkholderiales</taxon>
        <taxon>Burkholderiaceae</taxon>
        <taxon>Burkholderia</taxon>
    </lineage>
</organism>
<evidence type="ECO:0000313" key="2">
    <source>
        <dbReference type="EMBL" id="USS44214.1"/>
    </source>
</evidence>
<name>A0AAP9Y613_BURGL</name>
<gene>
    <name evidence="1" type="ORF">I6H06_28635</name>
    <name evidence="2" type="ORF">NFI99_12195</name>
</gene>
<dbReference type="Proteomes" id="UP001056386">
    <property type="component" value="Plasmid unnamed1"/>
</dbReference>
<evidence type="ECO:0000313" key="4">
    <source>
        <dbReference type="Proteomes" id="UP001056386"/>
    </source>
</evidence>
<dbReference type="EMBL" id="CP099584">
    <property type="protein sequence ID" value="USS44214.1"/>
    <property type="molecule type" value="Genomic_DNA"/>
</dbReference>
<geneLocation type="plasmid" evidence="3 4">
    <name>unnamed1</name>
</geneLocation>
<dbReference type="AlphaFoldDB" id="A0AAP9Y613"/>